<dbReference type="AlphaFoldDB" id="A0A5J6MJH1"/>
<proteinExistence type="inferred from homology"/>
<dbReference type="RefSeq" id="WP_151177794.1">
    <property type="nucleotide sequence ID" value="NZ_CP042906.1"/>
</dbReference>
<evidence type="ECO:0000313" key="7">
    <source>
        <dbReference type="Proteomes" id="UP000326202"/>
    </source>
</evidence>
<dbReference type="HAMAP" id="MF_01361">
    <property type="entry name" value="UPF0391"/>
    <property type="match status" value="1"/>
</dbReference>
<comment type="similarity">
    <text evidence="5">Belongs to the UPF0391 family.</text>
</comment>
<sequence length="60" mass="6514">MLHWALVFLLISLVAALFGFSGVAAVFGGFAQLLFYIFIALFLVTLILHLVRGRGPPPVV</sequence>
<feature type="transmembrane region" description="Helical" evidence="5">
    <location>
        <begin position="34"/>
        <end position="51"/>
    </location>
</feature>
<keyword evidence="1 5" id="KW-1003">Cell membrane</keyword>
<name>A0A5J6MJH1_9PROT</name>
<organism evidence="6 7">
    <name type="scientific">Hypericibacter terrae</name>
    <dbReference type="NCBI Taxonomy" id="2602015"/>
    <lineage>
        <taxon>Bacteria</taxon>
        <taxon>Pseudomonadati</taxon>
        <taxon>Pseudomonadota</taxon>
        <taxon>Alphaproteobacteria</taxon>
        <taxon>Rhodospirillales</taxon>
        <taxon>Dongiaceae</taxon>
        <taxon>Hypericibacter</taxon>
    </lineage>
</organism>
<gene>
    <name evidence="6" type="ORF">FRZ44_28430</name>
</gene>
<dbReference type="InterPro" id="IPR009760">
    <property type="entry name" value="DUF1328"/>
</dbReference>
<accession>A0A5J6MJH1</accession>
<comment type="subcellular location">
    <subcellularLocation>
        <location evidence="5">Cell membrane</location>
        <topology evidence="5">Single-pass membrane protein</topology>
    </subcellularLocation>
</comment>
<dbReference type="Pfam" id="PF07043">
    <property type="entry name" value="DUF1328"/>
    <property type="match status" value="1"/>
</dbReference>
<dbReference type="PIRSF" id="PIRSF036466">
    <property type="entry name" value="UCP036466"/>
    <property type="match status" value="1"/>
</dbReference>
<keyword evidence="3 5" id="KW-1133">Transmembrane helix</keyword>
<dbReference type="EMBL" id="CP042906">
    <property type="protein sequence ID" value="QEX17543.1"/>
    <property type="molecule type" value="Genomic_DNA"/>
</dbReference>
<evidence type="ECO:0000256" key="4">
    <source>
        <dbReference type="ARBA" id="ARBA00023136"/>
    </source>
</evidence>
<dbReference type="KEGG" id="htq:FRZ44_28430"/>
<keyword evidence="2 5" id="KW-0812">Transmembrane</keyword>
<evidence type="ECO:0000256" key="3">
    <source>
        <dbReference type="ARBA" id="ARBA00022989"/>
    </source>
</evidence>
<evidence type="ECO:0000313" key="6">
    <source>
        <dbReference type="EMBL" id="QEX17543.1"/>
    </source>
</evidence>
<evidence type="ECO:0000256" key="2">
    <source>
        <dbReference type="ARBA" id="ARBA00022692"/>
    </source>
</evidence>
<evidence type="ECO:0000256" key="1">
    <source>
        <dbReference type="ARBA" id="ARBA00022475"/>
    </source>
</evidence>
<evidence type="ECO:0000256" key="5">
    <source>
        <dbReference type="HAMAP-Rule" id="MF_01361"/>
    </source>
</evidence>
<protein>
    <recommendedName>
        <fullName evidence="5">UPF0391 membrane protein FRZ44_28430</fullName>
    </recommendedName>
</protein>
<dbReference type="GO" id="GO:0005886">
    <property type="term" value="C:plasma membrane"/>
    <property type="evidence" value="ECO:0007669"/>
    <property type="project" value="UniProtKB-SubCell"/>
</dbReference>
<keyword evidence="4 5" id="KW-0472">Membrane</keyword>
<keyword evidence="7" id="KW-1185">Reference proteome</keyword>
<reference evidence="6 7" key="1">
    <citation type="submission" date="2019-08" db="EMBL/GenBank/DDBJ databases">
        <title>Hyperibacter terrae gen. nov., sp. nov. and Hyperibacter viscosus sp. nov., two new members in the family Rhodospirillaceae isolated from the rhizosphere of Hypericum perforatum.</title>
        <authorList>
            <person name="Noviana Z."/>
        </authorList>
    </citation>
    <scope>NUCLEOTIDE SEQUENCE [LARGE SCALE GENOMIC DNA]</scope>
    <source>
        <strain evidence="6 7">R5913</strain>
    </source>
</reference>
<dbReference type="Proteomes" id="UP000326202">
    <property type="component" value="Chromosome"/>
</dbReference>